<keyword evidence="10" id="KW-1185">Reference proteome</keyword>
<evidence type="ECO:0000256" key="1">
    <source>
        <dbReference type="ARBA" id="ARBA00000085"/>
    </source>
</evidence>
<feature type="domain" description="Histidine kinase" evidence="8">
    <location>
        <begin position="143"/>
        <end position="358"/>
    </location>
</feature>
<feature type="transmembrane region" description="Helical" evidence="7">
    <location>
        <begin position="47"/>
        <end position="68"/>
    </location>
</feature>
<dbReference type="Gene3D" id="1.10.287.130">
    <property type="match status" value="1"/>
</dbReference>
<dbReference type="InterPro" id="IPR050736">
    <property type="entry name" value="Sensor_HK_Regulatory"/>
</dbReference>
<dbReference type="CDD" id="cd00082">
    <property type="entry name" value="HisKA"/>
    <property type="match status" value="1"/>
</dbReference>
<keyword evidence="7" id="KW-1133">Transmembrane helix</keyword>
<dbReference type="SUPFAM" id="SSF47384">
    <property type="entry name" value="Homodimeric domain of signal transducing histidine kinase"/>
    <property type="match status" value="1"/>
</dbReference>
<accession>A0ABT1X307</accession>
<dbReference type="SMART" id="SM00388">
    <property type="entry name" value="HisKA"/>
    <property type="match status" value="1"/>
</dbReference>
<dbReference type="SUPFAM" id="SSF55874">
    <property type="entry name" value="ATPase domain of HSP90 chaperone/DNA topoisomerase II/histidine kinase"/>
    <property type="match status" value="1"/>
</dbReference>
<dbReference type="PANTHER" id="PTHR43711:SF1">
    <property type="entry name" value="HISTIDINE KINASE 1"/>
    <property type="match status" value="1"/>
</dbReference>
<evidence type="ECO:0000313" key="10">
    <source>
        <dbReference type="Proteomes" id="UP001524642"/>
    </source>
</evidence>
<keyword evidence="3" id="KW-0597">Phosphoprotein</keyword>
<dbReference type="InterPro" id="IPR004358">
    <property type="entry name" value="Sig_transdc_His_kin-like_C"/>
</dbReference>
<dbReference type="InterPro" id="IPR005467">
    <property type="entry name" value="His_kinase_dom"/>
</dbReference>
<evidence type="ECO:0000256" key="7">
    <source>
        <dbReference type="SAM" id="Phobius"/>
    </source>
</evidence>
<keyword evidence="7" id="KW-0812">Transmembrane</keyword>
<dbReference type="Pfam" id="PF02518">
    <property type="entry name" value="HATPase_c"/>
    <property type="match status" value="1"/>
</dbReference>
<dbReference type="PANTHER" id="PTHR43711">
    <property type="entry name" value="TWO-COMPONENT HISTIDINE KINASE"/>
    <property type="match status" value="1"/>
</dbReference>
<dbReference type="GO" id="GO:0016301">
    <property type="term" value="F:kinase activity"/>
    <property type="evidence" value="ECO:0007669"/>
    <property type="project" value="UniProtKB-KW"/>
</dbReference>
<evidence type="ECO:0000256" key="4">
    <source>
        <dbReference type="ARBA" id="ARBA00022679"/>
    </source>
</evidence>
<evidence type="ECO:0000313" key="9">
    <source>
        <dbReference type="EMBL" id="MCR0982480.1"/>
    </source>
</evidence>
<evidence type="ECO:0000256" key="3">
    <source>
        <dbReference type="ARBA" id="ARBA00022553"/>
    </source>
</evidence>
<keyword evidence="5 9" id="KW-0418">Kinase</keyword>
<keyword evidence="4" id="KW-0808">Transferase</keyword>
<name>A0ABT1X307_9PROT</name>
<dbReference type="RefSeq" id="WP_257716148.1">
    <property type="nucleotide sequence ID" value="NZ_JANJOU010000007.1"/>
</dbReference>
<dbReference type="Proteomes" id="UP001524642">
    <property type="component" value="Unassembled WGS sequence"/>
</dbReference>
<dbReference type="EC" id="2.7.13.3" evidence="2"/>
<evidence type="ECO:0000259" key="8">
    <source>
        <dbReference type="PROSITE" id="PS50109"/>
    </source>
</evidence>
<comment type="catalytic activity">
    <reaction evidence="1">
        <text>ATP + protein L-histidine = ADP + protein N-phospho-L-histidine.</text>
        <dbReference type="EC" id="2.7.13.3"/>
    </reaction>
</comment>
<evidence type="ECO:0000256" key="2">
    <source>
        <dbReference type="ARBA" id="ARBA00012438"/>
    </source>
</evidence>
<reference evidence="9 10" key="1">
    <citation type="submission" date="2022-06" db="EMBL/GenBank/DDBJ databases">
        <title>Roseomonas CN29.</title>
        <authorList>
            <person name="Cheng Y."/>
            <person name="He X."/>
        </authorList>
    </citation>
    <scope>NUCLEOTIDE SEQUENCE [LARGE SCALE GENOMIC DNA]</scope>
    <source>
        <strain evidence="9 10">CN29</strain>
    </source>
</reference>
<keyword evidence="6" id="KW-0902">Two-component regulatory system</keyword>
<sequence length="358" mass="38487">MPLYFVLHRLRVPFGYLGKFFVVAFLAIHLPLVSALFLLLRDRPADWTLLGVLLAATLLGTILSLLGMRALLDPVRLSEVALRAYEADESLPDLPVGLPDMAGRLMTTAQETLASLDTALVAARGAQQEAMNAVRRRERALAEVTHELRTPLNAVLGFAELLQMQPHGPLGHKLYAEFVNDIAEGGQHMLALIEDVQRFAVLQEGRTAVDPRPVELAPVAERAARLLRAEAASRDIEVRIRVPPGLQALADSRSLLQILLNLVGNAVKYAGPGCRVAIAAERTEGLVTVRVADTGPGLTPEELTIALEPFGRVKGTGERGTGLGLPLVRALVELQGGQFTLESAPGRGTTARFTLPAA</sequence>
<dbReference type="Gene3D" id="3.30.565.10">
    <property type="entry name" value="Histidine kinase-like ATPase, C-terminal domain"/>
    <property type="match status" value="1"/>
</dbReference>
<gene>
    <name evidence="9" type="ORF">NRP21_10500</name>
</gene>
<dbReference type="InterPro" id="IPR036097">
    <property type="entry name" value="HisK_dim/P_sf"/>
</dbReference>
<dbReference type="PROSITE" id="PS50109">
    <property type="entry name" value="HIS_KIN"/>
    <property type="match status" value="1"/>
</dbReference>
<evidence type="ECO:0000256" key="5">
    <source>
        <dbReference type="ARBA" id="ARBA00022777"/>
    </source>
</evidence>
<dbReference type="PRINTS" id="PR00344">
    <property type="entry name" value="BCTRLSENSOR"/>
</dbReference>
<dbReference type="EMBL" id="JANJOU010000007">
    <property type="protein sequence ID" value="MCR0982480.1"/>
    <property type="molecule type" value="Genomic_DNA"/>
</dbReference>
<organism evidence="9 10">
    <name type="scientific">Roseomonas populi</name>
    <dbReference type="NCBI Taxonomy" id="3121582"/>
    <lineage>
        <taxon>Bacteria</taxon>
        <taxon>Pseudomonadati</taxon>
        <taxon>Pseudomonadota</taxon>
        <taxon>Alphaproteobacteria</taxon>
        <taxon>Acetobacterales</taxon>
        <taxon>Roseomonadaceae</taxon>
        <taxon>Roseomonas</taxon>
    </lineage>
</organism>
<keyword evidence="7" id="KW-0472">Membrane</keyword>
<dbReference type="SMART" id="SM00387">
    <property type="entry name" value="HATPase_c"/>
    <property type="match status" value="1"/>
</dbReference>
<protein>
    <recommendedName>
        <fullName evidence="2">histidine kinase</fullName>
        <ecNumber evidence="2">2.7.13.3</ecNumber>
    </recommendedName>
</protein>
<dbReference type="InterPro" id="IPR003661">
    <property type="entry name" value="HisK_dim/P_dom"/>
</dbReference>
<proteinExistence type="predicted"/>
<evidence type="ECO:0000256" key="6">
    <source>
        <dbReference type="ARBA" id="ARBA00023012"/>
    </source>
</evidence>
<feature type="transmembrane region" description="Helical" evidence="7">
    <location>
        <begin position="20"/>
        <end position="40"/>
    </location>
</feature>
<dbReference type="InterPro" id="IPR003594">
    <property type="entry name" value="HATPase_dom"/>
</dbReference>
<dbReference type="InterPro" id="IPR036890">
    <property type="entry name" value="HATPase_C_sf"/>
</dbReference>
<comment type="caution">
    <text evidence="9">The sequence shown here is derived from an EMBL/GenBank/DDBJ whole genome shotgun (WGS) entry which is preliminary data.</text>
</comment>
<dbReference type="Pfam" id="PF00512">
    <property type="entry name" value="HisKA"/>
    <property type="match status" value="1"/>
</dbReference>